<gene>
    <name evidence="1" type="ORF">BN874_1320010</name>
</gene>
<accession>A0A7U7J2Y7</accession>
<comment type="caution">
    <text evidence="1">The sequence shown here is derived from an EMBL/GenBank/DDBJ whole genome shotgun (WGS) entry which is preliminary data.</text>
</comment>
<dbReference type="InterPro" id="IPR011009">
    <property type="entry name" value="Kinase-like_dom_sf"/>
</dbReference>
<dbReference type="SUPFAM" id="SSF56112">
    <property type="entry name" value="Protein kinase-like (PK-like)"/>
    <property type="match status" value="1"/>
</dbReference>
<evidence type="ECO:0000313" key="2">
    <source>
        <dbReference type="Proteomes" id="UP000019184"/>
    </source>
</evidence>
<dbReference type="AlphaFoldDB" id="A0A7U7J2Y7"/>
<proteinExistence type="predicted"/>
<name>A0A7U7J2Y7_9GAMM</name>
<keyword evidence="2" id="KW-1185">Reference proteome</keyword>
<dbReference type="EMBL" id="CBTK010000038">
    <property type="protein sequence ID" value="CDH43792.1"/>
    <property type="molecule type" value="Genomic_DNA"/>
</dbReference>
<organism evidence="1 2">
    <name type="scientific">Candidatus Contendobacter odensis Run_B_J11</name>
    <dbReference type="NCBI Taxonomy" id="1400861"/>
    <lineage>
        <taxon>Bacteria</taxon>
        <taxon>Pseudomonadati</taxon>
        <taxon>Pseudomonadota</taxon>
        <taxon>Gammaproteobacteria</taxon>
        <taxon>Candidatus Competibacteraceae</taxon>
        <taxon>Candidatus Contendibacter</taxon>
    </lineage>
</organism>
<dbReference type="RefSeq" id="WP_154724723.1">
    <property type="nucleotide sequence ID" value="NZ_CBTK010000038.1"/>
</dbReference>
<evidence type="ECO:0000313" key="1">
    <source>
        <dbReference type="EMBL" id="CDH43792.1"/>
    </source>
</evidence>
<reference evidence="1 2" key="1">
    <citation type="journal article" date="2014" name="ISME J.">
        <title>Candidatus Competibacter-lineage genomes retrieved from metagenomes reveal functional metabolic diversity.</title>
        <authorList>
            <person name="McIlroy S.J."/>
            <person name="Albertsen M."/>
            <person name="Andresen E.K."/>
            <person name="Saunders A.M."/>
            <person name="Kristiansen R."/>
            <person name="Stokholm-Bjerregaard M."/>
            <person name="Nielsen K.L."/>
            <person name="Nielsen P.H."/>
        </authorList>
    </citation>
    <scope>NUCLEOTIDE SEQUENCE [LARGE SCALE GENOMIC DNA]</scope>
    <source>
        <strain evidence="1 2">Run_B_J11</strain>
    </source>
</reference>
<protein>
    <submittedName>
        <fullName evidence="1">Uncharacterized protein</fullName>
    </submittedName>
</protein>
<sequence>MDSLRLGMLLPGGRPVGDGINHAQRAPVLTRQGEVMAIVKELPLYELITEILCALLGRELNLPIPEPLLVIDPAQQLLVAGSVDVGYPSLHQPVLAAHLPLIAALLQGWPALVRSACFDEWIANPDRHGGNLLFDGQGFWLIDHGLALRVDPATVTVNHLMTTAIAARTDELARQRLKREVTQIYASYTDDLLLAAEQIIATADILNAAIPLNQGLHFLRRRWLALNSMTALRIRTTQGDLDYGH</sequence>
<dbReference type="OrthoDB" id="9128719at2"/>
<dbReference type="Proteomes" id="UP000019184">
    <property type="component" value="Unassembled WGS sequence"/>
</dbReference>